<dbReference type="Proteomes" id="UP001084197">
    <property type="component" value="Unassembled WGS sequence"/>
</dbReference>
<evidence type="ECO:0000256" key="3">
    <source>
        <dbReference type="ARBA" id="ARBA00007588"/>
    </source>
</evidence>
<evidence type="ECO:0000256" key="6">
    <source>
        <dbReference type="ARBA" id="ARBA00022630"/>
    </source>
</evidence>
<dbReference type="Gene3D" id="3.50.50.60">
    <property type="entry name" value="FAD/NAD(P)-binding domain"/>
    <property type="match status" value="1"/>
</dbReference>
<evidence type="ECO:0000256" key="9">
    <source>
        <dbReference type="ARBA" id="ARBA00023002"/>
    </source>
</evidence>
<evidence type="ECO:0000256" key="12">
    <source>
        <dbReference type="ARBA" id="ARBA00032493"/>
    </source>
</evidence>
<keyword evidence="7" id="KW-0274">FAD</keyword>
<reference evidence="15" key="1">
    <citation type="submission" date="2022-11" db="EMBL/GenBank/DDBJ databases">
        <title>WGS of Natronobacillus azotifigens 24KS-1, an anaerobic diazotrophic haloalkaliphile from soda-rich habitats.</title>
        <authorList>
            <person name="Sorokin D.Y."/>
            <person name="Merkel A.Y."/>
        </authorList>
    </citation>
    <scope>NUCLEOTIDE SEQUENCE</scope>
    <source>
        <strain evidence="15">24KS-1</strain>
    </source>
</reference>
<evidence type="ECO:0000256" key="13">
    <source>
        <dbReference type="ARBA" id="ARBA00032738"/>
    </source>
</evidence>
<proteinExistence type="inferred from homology"/>
<dbReference type="GO" id="GO:0047091">
    <property type="term" value="F:L-lysine 6-monooxygenase (NADPH) activity"/>
    <property type="evidence" value="ECO:0007669"/>
    <property type="project" value="UniProtKB-EC"/>
</dbReference>
<sequence length="433" mass="50408">MRENIYDLIGIGIGPYNLGLAALIDEQEGINGLFFEQTNKFEWHPGMLIDGANLQVSFLADLITIANPKSPYTYLNYLHTHQRLYSFFFLHKFEIPRQEYDAYARWVANQLTHCHFGSEVVDVIDHQQYYEVKVKNKKKNAVERYFTKHIVLGTGTKPATISDTQQHPNEDVHHSSQYLFHKKTTKEAQSITLVGSGQSAAEIFLDLLKTQKDYDYQLTWLTRSAGLFQLDQSKLGQEIFSPDYVDYFHRLSFAQRKEALELLEPLRNGVQEATLHELYELLYHQSIQGNPSNTIIRPLIEVKGITTVDQKYVLDCYQWQKKQSVQYVSEKVILATGYVPNIPDWFYTRFQDKIVWEDDKRYKVTKDYRLIFQEDTASNKDNYFFTQTNLEHSHGSSATNLALTVDRNVQIVNTIAGKELYQRQTGRTFTDFT</sequence>
<organism evidence="15 16">
    <name type="scientific">Natronobacillus azotifigens</name>
    <dbReference type="NCBI Taxonomy" id="472978"/>
    <lineage>
        <taxon>Bacteria</taxon>
        <taxon>Bacillati</taxon>
        <taxon>Bacillota</taxon>
        <taxon>Bacilli</taxon>
        <taxon>Bacillales</taxon>
        <taxon>Bacillaceae</taxon>
        <taxon>Natronobacillus</taxon>
    </lineage>
</organism>
<evidence type="ECO:0000256" key="10">
    <source>
        <dbReference type="ARBA" id="ARBA00029939"/>
    </source>
</evidence>
<name>A0A9J6R7X1_9BACI</name>
<comment type="caution">
    <text evidence="15">The sequence shown here is derived from an EMBL/GenBank/DDBJ whole genome shotgun (WGS) entry which is preliminary data.</text>
</comment>
<dbReference type="EC" id="1.14.13.59" evidence="4"/>
<keyword evidence="8" id="KW-0521">NADP</keyword>
<dbReference type="InterPro" id="IPR025700">
    <property type="entry name" value="Lys/Orn_oxygenase"/>
</dbReference>
<dbReference type="EMBL" id="JAPRAT010000001">
    <property type="protein sequence ID" value="MCZ0701736.1"/>
    <property type="molecule type" value="Genomic_DNA"/>
</dbReference>
<evidence type="ECO:0000256" key="8">
    <source>
        <dbReference type="ARBA" id="ARBA00022857"/>
    </source>
</evidence>
<evidence type="ECO:0000313" key="15">
    <source>
        <dbReference type="EMBL" id="MCZ0701736.1"/>
    </source>
</evidence>
<accession>A0A9J6R7X1</accession>
<dbReference type="SUPFAM" id="SSF51905">
    <property type="entry name" value="FAD/NAD(P)-binding domain"/>
    <property type="match status" value="1"/>
</dbReference>
<keyword evidence="9" id="KW-0560">Oxidoreductase</keyword>
<keyword evidence="16" id="KW-1185">Reference proteome</keyword>
<evidence type="ECO:0000256" key="11">
    <source>
        <dbReference type="ARBA" id="ARBA00031158"/>
    </source>
</evidence>
<comment type="catalytic activity">
    <reaction evidence="14">
        <text>L-lysine + NADPH + O2 = N(6)-hydroxy-L-lysine + NADP(+) + H2O</text>
        <dbReference type="Rhea" id="RHEA:23228"/>
        <dbReference type="ChEBI" id="CHEBI:15377"/>
        <dbReference type="ChEBI" id="CHEBI:15379"/>
        <dbReference type="ChEBI" id="CHEBI:32551"/>
        <dbReference type="ChEBI" id="CHEBI:57783"/>
        <dbReference type="ChEBI" id="CHEBI:57820"/>
        <dbReference type="ChEBI" id="CHEBI:58349"/>
        <dbReference type="EC" id="1.14.13.59"/>
    </reaction>
</comment>
<comment type="pathway">
    <text evidence="2">Siderophore biosynthesis.</text>
</comment>
<keyword evidence="15" id="KW-0503">Monooxygenase</keyword>
<comment type="similarity">
    <text evidence="3">Belongs to the lysine N(6)-hydroxylase/L-ornithine N(5)-oxygenase family.</text>
</comment>
<evidence type="ECO:0000256" key="2">
    <source>
        <dbReference type="ARBA" id="ARBA00004924"/>
    </source>
</evidence>
<dbReference type="InterPro" id="IPR036188">
    <property type="entry name" value="FAD/NAD-bd_sf"/>
</dbReference>
<evidence type="ECO:0000256" key="7">
    <source>
        <dbReference type="ARBA" id="ARBA00022827"/>
    </source>
</evidence>
<keyword evidence="6" id="KW-0285">Flavoprotein</keyword>
<gene>
    <name evidence="15" type="ORF">OWO01_00745</name>
</gene>
<evidence type="ECO:0000256" key="14">
    <source>
        <dbReference type="ARBA" id="ARBA00048407"/>
    </source>
</evidence>
<protein>
    <recommendedName>
        <fullName evidence="5">L-lysine N6-monooxygenase MbtG</fullName>
        <ecNumber evidence="4">1.14.13.59</ecNumber>
    </recommendedName>
    <alternativeName>
        <fullName evidence="13">Lysine 6-N-hydroxylase</fullName>
    </alternativeName>
    <alternativeName>
        <fullName evidence="12">Lysine N6-hydroxylase</fullName>
    </alternativeName>
    <alternativeName>
        <fullName evidence="10">Lysine-N-oxygenase</fullName>
    </alternativeName>
    <alternativeName>
        <fullName evidence="11">Mycobactin synthase protein G</fullName>
    </alternativeName>
</protein>
<dbReference type="Pfam" id="PF13434">
    <property type="entry name" value="Lys_Orn_oxgnase"/>
    <property type="match status" value="1"/>
</dbReference>
<evidence type="ECO:0000256" key="4">
    <source>
        <dbReference type="ARBA" id="ARBA00013076"/>
    </source>
</evidence>
<dbReference type="PANTHER" id="PTHR42802">
    <property type="entry name" value="MONOOXYGENASE"/>
    <property type="match status" value="1"/>
</dbReference>
<dbReference type="RefSeq" id="WP_268778498.1">
    <property type="nucleotide sequence ID" value="NZ_JAPRAT010000001.1"/>
</dbReference>
<evidence type="ECO:0000313" key="16">
    <source>
        <dbReference type="Proteomes" id="UP001084197"/>
    </source>
</evidence>
<comment type="cofactor">
    <cofactor evidence="1">
        <name>FAD</name>
        <dbReference type="ChEBI" id="CHEBI:57692"/>
    </cofactor>
</comment>
<dbReference type="AlphaFoldDB" id="A0A9J6R7X1"/>
<evidence type="ECO:0000256" key="1">
    <source>
        <dbReference type="ARBA" id="ARBA00001974"/>
    </source>
</evidence>
<dbReference type="PANTHER" id="PTHR42802:SF1">
    <property type="entry name" value="L-ORNITHINE N(5)-MONOOXYGENASE"/>
    <property type="match status" value="1"/>
</dbReference>
<evidence type="ECO:0000256" key="5">
    <source>
        <dbReference type="ARBA" id="ARBA00016406"/>
    </source>
</evidence>